<protein>
    <submittedName>
        <fullName evidence="1">Uncharacterized protein</fullName>
    </submittedName>
</protein>
<sequence>MNHAFGVADAAFHEHARSKVLVWQSFVLVSGQLSAKHREAHSMVVEDVRMMRGRFPKPVTFSTEHTDDRIMRA</sequence>
<dbReference type="AlphaFoldDB" id="A0A975EMS8"/>
<accession>A0A975EMS8</accession>
<evidence type="ECO:0000313" key="2">
    <source>
        <dbReference type="Proteomes" id="UP000665026"/>
    </source>
</evidence>
<dbReference type="KEGG" id="cact:HZ995_11160"/>
<dbReference type="Proteomes" id="UP000665026">
    <property type="component" value="Chromosome"/>
</dbReference>
<name>A0A975EMS8_9RHOB</name>
<dbReference type="RefSeq" id="WP_209355728.1">
    <property type="nucleotide sequence ID" value="NZ_CP060010.1"/>
</dbReference>
<organism evidence="1 2">
    <name type="scientific">Cognatishimia activa</name>
    <dbReference type="NCBI Taxonomy" id="1715691"/>
    <lineage>
        <taxon>Bacteria</taxon>
        <taxon>Pseudomonadati</taxon>
        <taxon>Pseudomonadota</taxon>
        <taxon>Alphaproteobacteria</taxon>
        <taxon>Rhodobacterales</taxon>
        <taxon>Paracoccaceae</taxon>
        <taxon>Cognatishimia</taxon>
    </lineage>
</organism>
<proteinExistence type="predicted"/>
<gene>
    <name evidence="1" type="ORF">HZ995_11160</name>
</gene>
<dbReference type="EMBL" id="CP060010">
    <property type="protein sequence ID" value="QTN35042.1"/>
    <property type="molecule type" value="Genomic_DNA"/>
</dbReference>
<reference evidence="1" key="1">
    <citation type="submission" date="2020-07" db="EMBL/GenBank/DDBJ databases">
        <title>Genome sequences of bacteria associated with the marine, planktonic diatom Thalassiosira profunda strain ECT2AJA-044.</title>
        <authorList>
            <person name="Gargas C.B."/>
            <person name="Roberts W.R."/>
            <person name="Alverson A.J."/>
        </authorList>
    </citation>
    <scope>NUCLEOTIDE SEQUENCE</scope>
    <source>
        <strain evidence="1">ECT2AJA-044</strain>
    </source>
</reference>
<evidence type="ECO:0000313" key="1">
    <source>
        <dbReference type="EMBL" id="QTN35042.1"/>
    </source>
</evidence>